<keyword evidence="1" id="KW-1133">Transmembrane helix</keyword>
<dbReference type="AlphaFoldDB" id="A0AA39ITC4"/>
<gene>
    <name evidence="2" type="ORF">EV421DRAFT_351516</name>
</gene>
<accession>A0AA39ITC4</accession>
<evidence type="ECO:0000256" key="1">
    <source>
        <dbReference type="SAM" id="Phobius"/>
    </source>
</evidence>
<evidence type="ECO:0000313" key="3">
    <source>
        <dbReference type="Proteomes" id="UP001175226"/>
    </source>
</evidence>
<keyword evidence="1" id="KW-0472">Membrane</keyword>
<organism evidence="2 3">
    <name type="scientific">Armillaria borealis</name>
    <dbReference type="NCBI Taxonomy" id="47425"/>
    <lineage>
        <taxon>Eukaryota</taxon>
        <taxon>Fungi</taxon>
        <taxon>Dikarya</taxon>
        <taxon>Basidiomycota</taxon>
        <taxon>Agaricomycotina</taxon>
        <taxon>Agaricomycetes</taxon>
        <taxon>Agaricomycetidae</taxon>
        <taxon>Agaricales</taxon>
        <taxon>Marasmiineae</taxon>
        <taxon>Physalacriaceae</taxon>
        <taxon>Armillaria</taxon>
    </lineage>
</organism>
<keyword evidence="1" id="KW-0812">Transmembrane</keyword>
<comment type="caution">
    <text evidence="2">The sequence shown here is derived from an EMBL/GenBank/DDBJ whole genome shotgun (WGS) entry which is preliminary data.</text>
</comment>
<protein>
    <submittedName>
        <fullName evidence="2">Uncharacterized protein</fullName>
    </submittedName>
</protein>
<dbReference type="EMBL" id="JAUEPT010000174">
    <property type="protein sequence ID" value="KAK0430073.1"/>
    <property type="molecule type" value="Genomic_DNA"/>
</dbReference>
<proteinExistence type="predicted"/>
<evidence type="ECO:0000313" key="2">
    <source>
        <dbReference type="EMBL" id="KAK0430073.1"/>
    </source>
</evidence>
<sequence length="103" mass="11038">MRTNLCMDCACPAASFSGVFFTTIAISQTFSASDDKLAAKKRGRITDTSTLSGAPSVTLNQSGGFGFGPQAVLLCVRFGSSSYIVLIVLVRYRSLCRFNLCYS</sequence>
<reference evidence="2" key="1">
    <citation type="submission" date="2023-06" db="EMBL/GenBank/DDBJ databases">
        <authorList>
            <consortium name="Lawrence Berkeley National Laboratory"/>
            <person name="Ahrendt S."/>
            <person name="Sahu N."/>
            <person name="Indic B."/>
            <person name="Wong-Bajracharya J."/>
            <person name="Merenyi Z."/>
            <person name="Ke H.-M."/>
            <person name="Monk M."/>
            <person name="Kocsube S."/>
            <person name="Drula E."/>
            <person name="Lipzen A."/>
            <person name="Balint B."/>
            <person name="Henrissat B."/>
            <person name="Andreopoulos B."/>
            <person name="Martin F.M."/>
            <person name="Harder C.B."/>
            <person name="Rigling D."/>
            <person name="Ford K.L."/>
            <person name="Foster G.D."/>
            <person name="Pangilinan J."/>
            <person name="Papanicolaou A."/>
            <person name="Barry K."/>
            <person name="LaButti K."/>
            <person name="Viragh M."/>
            <person name="Koriabine M."/>
            <person name="Yan M."/>
            <person name="Riley R."/>
            <person name="Champramary S."/>
            <person name="Plett K.L."/>
            <person name="Tsai I.J."/>
            <person name="Slot J."/>
            <person name="Sipos G."/>
            <person name="Plett J."/>
            <person name="Nagy L.G."/>
            <person name="Grigoriev I.V."/>
        </authorList>
    </citation>
    <scope>NUCLEOTIDE SEQUENCE</scope>
    <source>
        <strain evidence="2">FPL87.14</strain>
    </source>
</reference>
<name>A0AA39ITC4_9AGAR</name>
<feature type="transmembrane region" description="Helical" evidence="1">
    <location>
        <begin position="71"/>
        <end position="90"/>
    </location>
</feature>
<dbReference type="Proteomes" id="UP001175226">
    <property type="component" value="Unassembled WGS sequence"/>
</dbReference>
<keyword evidence="3" id="KW-1185">Reference proteome</keyword>